<keyword evidence="3" id="KW-1185">Reference proteome</keyword>
<gene>
    <name evidence="2" type="ORF">OJAV_G00089470</name>
</gene>
<dbReference type="AlphaFoldDB" id="A0A3S2PRZ0"/>
<proteinExistence type="predicted"/>
<evidence type="ECO:0000313" key="3">
    <source>
        <dbReference type="Proteomes" id="UP000283210"/>
    </source>
</evidence>
<dbReference type="EMBL" id="CM012445">
    <property type="protein sequence ID" value="RVE68259.1"/>
    <property type="molecule type" value="Genomic_DNA"/>
</dbReference>
<organism evidence="2 3">
    <name type="scientific">Oryzias javanicus</name>
    <name type="common">Javanese ricefish</name>
    <name type="synonym">Aplocheilus javanicus</name>
    <dbReference type="NCBI Taxonomy" id="123683"/>
    <lineage>
        <taxon>Eukaryota</taxon>
        <taxon>Metazoa</taxon>
        <taxon>Chordata</taxon>
        <taxon>Craniata</taxon>
        <taxon>Vertebrata</taxon>
        <taxon>Euteleostomi</taxon>
        <taxon>Actinopterygii</taxon>
        <taxon>Neopterygii</taxon>
        <taxon>Teleostei</taxon>
        <taxon>Neoteleostei</taxon>
        <taxon>Acanthomorphata</taxon>
        <taxon>Ovalentaria</taxon>
        <taxon>Atherinomorphae</taxon>
        <taxon>Beloniformes</taxon>
        <taxon>Adrianichthyidae</taxon>
        <taxon>Oryziinae</taxon>
        <taxon>Oryzias</taxon>
    </lineage>
</organism>
<reference evidence="2 3" key="2">
    <citation type="submission" date="2019-01" db="EMBL/GenBank/DDBJ databases">
        <title>A chromosome length genome reference of the Java medaka (oryzias javanicus).</title>
        <authorList>
            <person name="Herpin A."/>
            <person name="Takehana Y."/>
            <person name="Naruse K."/>
            <person name="Ansai S."/>
            <person name="Kawaguchi M."/>
        </authorList>
    </citation>
    <scope>NUCLEOTIDE SEQUENCE [LARGE SCALE GENOMIC DNA]</scope>
    <source>
        <strain evidence="2">RS831</strain>
        <tissue evidence="2">Whole body</tissue>
    </source>
</reference>
<accession>A0A3S2PRZ0</accession>
<sequence>MTGSGEQAAVRVWLSYRGEGKRAPDRPPSSAQSGPDNCSTSSSPGALSQLTSEMVSHTPCLQDHLTWEKVPLQCWCDISVKADKWSESSVERSSFILSRSPFTLWPHSQP</sequence>
<protein>
    <submittedName>
        <fullName evidence="2">Uncharacterized protein</fullName>
    </submittedName>
</protein>
<feature type="compositionally biased region" description="Polar residues" evidence="1">
    <location>
        <begin position="29"/>
        <end position="53"/>
    </location>
</feature>
<name>A0A3S2PRZ0_ORYJA</name>
<evidence type="ECO:0000256" key="1">
    <source>
        <dbReference type="SAM" id="MobiDB-lite"/>
    </source>
</evidence>
<feature type="region of interest" description="Disordered" evidence="1">
    <location>
        <begin position="16"/>
        <end position="53"/>
    </location>
</feature>
<evidence type="ECO:0000313" key="2">
    <source>
        <dbReference type="EMBL" id="RVE68259.1"/>
    </source>
</evidence>
<reference evidence="2 3" key="1">
    <citation type="submission" date="2018-11" db="EMBL/GenBank/DDBJ databases">
        <authorList>
            <person name="Lopez-Roques C."/>
            <person name="Donnadieu C."/>
            <person name="Bouchez O."/>
            <person name="Klopp C."/>
            <person name="Cabau C."/>
            <person name="Zahm M."/>
        </authorList>
    </citation>
    <scope>NUCLEOTIDE SEQUENCE [LARGE SCALE GENOMIC DNA]</scope>
    <source>
        <strain evidence="2">RS831</strain>
        <tissue evidence="2">Whole body</tissue>
    </source>
</reference>
<dbReference type="Proteomes" id="UP000283210">
    <property type="component" value="Chromosome 9"/>
</dbReference>